<dbReference type="AlphaFoldDB" id="A0A6B0GMX3"/>
<feature type="transmembrane region" description="Helical" evidence="1">
    <location>
        <begin position="58"/>
        <end position="81"/>
    </location>
</feature>
<name>A0A6B0GMX3_9EURY</name>
<dbReference type="EMBL" id="WSZK01000030">
    <property type="protein sequence ID" value="MWG36124.1"/>
    <property type="molecule type" value="Genomic_DNA"/>
</dbReference>
<keyword evidence="1" id="KW-1133">Transmembrane helix</keyword>
<keyword evidence="3" id="KW-1185">Reference proteome</keyword>
<keyword evidence="1" id="KW-0472">Membrane</keyword>
<proteinExistence type="predicted"/>
<comment type="caution">
    <text evidence="2">The sequence shown here is derived from an EMBL/GenBank/DDBJ whole genome shotgun (WGS) entry which is preliminary data.</text>
</comment>
<feature type="transmembrane region" description="Helical" evidence="1">
    <location>
        <begin position="34"/>
        <end position="52"/>
    </location>
</feature>
<evidence type="ECO:0000313" key="2">
    <source>
        <dbReference type="EMBL" id="MWG36124.1"/>
    </source>
</evidence>
<evidence type="ECO:0000256" key="1">
    <source>
        <dbReference type="SAM" id="Phobius"/>
    </source>
</evidence>
<feature type="transmembrane region" description="Helical" evidence="1">
    <location>
        <begin position="6"/>
        <end position="22"/>
    </location>
</feature>
<evidence type="ECO:0000313" key="3">
    <source>
        <dbReference type="Proteomes" id="UP000451471"/>
    </source>
</evidence>
<sequence length="138" mass="15004">MTLVSVWDVPLLVVSGAVAAFVHRRSLRRERRNAFALLSVLVVALVWANAVVANASSVSYWAVGVPTTNVPTALGVVYLLAYPLWCKAAGEATFVVFGRSAEQGGLLWVFTLVDWTASIPPSWRATNENGREDSETDR</sequence>
<organism evidence="2 3">
    <name type="scientific">Halomarina oriensis</name>
    <dbReference type="NCBI Taxonomy" id="671145"/>
    <lineage>
        <taxon>Archaea</taxon>
        <taxon>Methanobacteriati</taxon>
        <taxon>Methanobacteriota</taxon>
        <taxon>Stenosarchaea group</taxon>
        <taxon>Halobacteria</taxon>
        <taxon>Halobacteriales</taxon>
        <taxon>Natronomonadaceae</taxon>
        <taxon>Halomarina</taxon>
    </lineage>
</organism>
<protein>
    <submittedName>
        <fullName evidence="2">Uncharacterized protein</fullName>
    </submittedName>
</protein>
<gene>
    <name evidence="2" type="ORF">GQS65_16795</name>
</gene>
<accession>A0A6B0GMX3</accession>
<dbReference type="Proteomes" id="UP000451471">
    <property type="component" value="Unassembled WGS sequence"/>
</dbReference>
<reference evidence="2 3" key="1">
    <citation type="submission" date="2019-12" db="EMBL/GenBank/DDBJ databases">
        <title>Halocatena pleomorpha gen. nov. sp. nov., an extremely halophilic archaeon of family Halobacteriaceae isolated from saltpan soil.</title>
        <authorList>
            <person name="Pal Y."/>
            <person name="Verma A."/>
            <person name="Krishnamurthi S."/>
            <person name="Kumar P."/>
        </authorList>
    </citation>
    <scope>NUCLEOTIDE SEQUENCE [LARGE SCALE GENOMIC DNA]</scope>
    <source>
        <strain evidence="2 3">JCM 16495</strain>
    </source>
</reference>
<keyword evidence="1" id="KW-0812">Transmembrane</keyword>
<dbReference type="RefSeq" id="WP_158205780.1">
    <property type="nucleotide sequence ID" value="NZ_WSZK01000030.1"/>
</dbReference>